<evidence type="ECO:0000259" key="1">
    <source>
        <dbReference type="Pfam" id="PF13280"/>
    </source>
</evidence>
<keyword evidence="4" id="KW-1185">Reference proteome</keyword>
<evidence type="ECO:0000259" key="2">
    <source>
        <dbReference type="Pfam" id="PF25583"/>
    </source>
</evidence>
<dbReference type="PANTHER" id="PTHR34580">
    <property type="match status" value="1"/>
</dbReference>
<dbReference type="Pfam" id="PF25583">
    <property type="entry name" value="WCX"/>
    <property type="match status" value="1"/>
</dbReference>
<evidence type="ECO:0000313" key="3">
    <source>
        <dbReference type="EMBL" id="MFC7409495.1"/>
    </source>
</evidence>
<dbReference type="Proteomes" id="UP001596501">
    <property type="component" value="Unassembled WGS sequence"/>
</dbReference>
<proteinExistence type="predicted"/>
<organism evidence="3 4">
    <name type="scientific">Hydrogenophaga atypica</name>
    <dbReference type="NCBI Taxonomy" id="249409"/>
    <lineage>
        <taxon>Bacteria</taxon>
        <taxon>Pseudomonadati</taxon>
        <taxon>Pseudomonadota</taxon>
        <taxon>Betaproteobacteria</taxon>
        <taxon>Burkholderiales</taxon>
        <taxon>Comamonadaceae</taxon>
        <taxon>Hydrogenophaga</taxon>
    </lineage>
</organism>
<feature type="domain" description="WYL" evidence="1">
    <location>
        <begin position="144"/>
        <end position="211"/>
    </location>
</feature>
<name>A0ABW2QJ51_9BURK</name>
<protein>
    <submittedName>
        <fullName evidence="3">Helix-turn-helix transcriptional regulator</fullName>
    </submittedName>
</protein>
<feature type="domain" description="WCX" evidence="2">
    <location>
        <begin position="242"/>
        <end position="310"/>
    </location>
</feature>
<dbReference type="InterPro" id="IPR036388">
    <property type="entry name" value="WH-like_DNA-bd_sf"/>
</dbReference>
<reference evidence="4" key="1">
    <citation type="journal article" date="2019" name="Int. J. Syst. Evol. Microbiol.">
        <title>The Global Catalogue of Microorganisms (GCM) 10K type strain sequencing project: providing services to taxonomists for standard genome sequencing and annotation.</title>
        <authorList>
            <consortium name="The Broad Institute Genomics Platform"/>
            <consortium name="The Broad Institute Genome Sequencing Center for Infectious Disease"/>
            <person name="Wu L."/>
            <person name="Ma J."/>
        </authorList>
    </citation>
    <scope>NUCLEOTIDE SEQUENCE [LARGE SCALE GENOMIC DNA]</scope>
    <source>
        <strain evidence="4">CGMCC 1.12371</strain>
    </source>
</reference>
<comment type="caution">
    <text evidence="3">The sequence shown here is derived from an EMBL/GenBank/DDBJ whole genome shotgun (WGS) entry which is preliminary data.</text>
</comment>
<sequence>MDRTERFYKIDALLQGHKAVPISRMLETLEVSRATFKRDIEYMRDRLNYPIVWDRETRGYRYDKGREDETQNLPGLWFNAQEAYALLMMQAMLSDLQPTLLKAQIEPLKARLRALIESGQHPAEDVDKRFRLLTTGHREVQAQHFEVVATGLLSRRRLGLRYYVRARDERSERLVSPQVVVHYRGNWYLIAWCHMRHGLRSFSLDSIETAHLTELKAQEVDGGVLEEFVGQGYGIFSGGQVRWARLRFSAERARWVARELWHPKQELTWLPDGQLEMRLPYTDLRELTMDVLRHGAHVQALAPEVLRESLGLEHLQAAKLYSTKGPTS</sequence>
<dbReference type="InterPro" id="IPR057727">
    <property type="entry name" value="WCX_dom"/>
</dbReference>
<dbReference type="PROSITE" id="PS52050">
    <property type="entry name" value="WYL"/>
    <property type="match status" value="1"/>
</dbReference>
<dbReference type="Gene3D" id="1.10.10.10">
    <property type="entry name" value="Winged helix-like DNA-binding domain superfamily/Winged helix DNA-binding domain"/>
    <property type="match status" value="1"/>
</dbReference>
<dbReference type="InterPro" id="IPR026881">
    <property type="entry name" value="WYL_dom"/>
</dbReference>
<dbReference type="Pfam" id="PF13280">
    <property type="entry name" value="WYL"/>
    <property type="match status" value="1"/>
</dbReference>
<accession>A0ABW2QJ51</accession>
<evidence type="ECO:0000313" key="4">
    <source>
        <dbReference type="Proteomes" id="UP001596501"/>
    </source>
</evidence>
<dbReference type="RefSeq" id="WP_382223277.1">
    <property type="nucleotide sequence ID" value="NZ_JBHTCA010000006.1"/>
</dbReference>
<gene>
    <name evidence="3" type="ORF">ACFQPB_11545</name>
</gene>
<dbReference type="EMBL" id="JBHTCA010000006">
    <property type="protein sequence ID" value="MFC7409495.1"/>
    <property type="molecule type" value="Genomic_DNA"/>
</dbReference>
<dbReference type="PANTHER" id="PTHR34580:SF3">
    <property type="entry name" value="PROTEIN PAFB"/>
    <property type="match status" value="1"/>
</dbReference>
<dbReference type="InterPro" id="IPR051534">
    <property type="entry name" value="CBASS_pafABC_assoc_protein"/>
</dbReference>